<evidence type="ECO:0000313" key="2">
    <source>
        <dbReference type="Proteomes" id="UP001499909"/>
    </source>
</evidence>
<evidence type="ECO:0008006" key="3">
    <source>
        <dbReference type="Google" id="ProtNLM"/>
    </source>
</evidence>
<reference evidence="2" key="1">
    <citation type="journal article" date="2019" name="Int. J. Syst. Evol. Microbiol.">
        <title>The Global Catalogue of Microorganisms (GCM) 10K type strain sequencing project: providing services to taxonomists for standard genome sequencing and annotation.</title>
        <authorList>
            <consortium name="The Broad Institute Genomics Platform"/>
            <consortium name="The Broad Institute Genome Sequencing Center for Infectious Disease"/>
            <person name="Wu L."/>
            <person name="Ma J."/>
        </authorList>
    </citation>
    <scope>NUCLEOTIDE SEQUENCE [LARGE SCALE GENOMIC DNA]</scope>
    <source>
        <strain evidence="2">JCM 17214</strain>
    </source>
</reference>
<sequence>MASFCSQAQNLVPNNSFEQFVRCVGALDRIDDAGIGTSGAPGWRSPTYTYVYHSLSCRLRDFFGYDTTWFKPRSGRNYVVIQTYAGDFRTDSTTRQGRSYIQATLTAPLLAGCSYRVTAYARLCWGQELYGQARLPPMATDGLAFLLTPTPIERHDLLGFSNLPQISSPRGVPLTDTLRYVAVTGTFVARGGERYLTIGNFLPDAATTVRRLTGSTRPTLARYALDDVSVVAVPPAGLTLSAGPDLLLCGSGSPVTLTASAGFGSYRWSTGQTTRSIQVTTPGRYLVTADFGCGTTQDTVLVGTFDATRQRLLPAAGPVLCPGEVATLQALPGLLDYRWADGPTGPNRAVSAPGRYRLTARTADGCLVRDSTLVTLLGVPALPRLPADTLTCADEPLTLRLPPAPAGLTYRWSDGSTGPAFTTRTDGPVTLTVRNRCLSATATVQVRRQDCAPLTIPNIVTPNGDQKNDFFRVQAPSPRTLELTVYDRWGRQQYHAADYRNTWPAPNLPDGIYYYYLLDQTYHRRYRGWVQVMR</sequence>
<dbReference type="Pfam" id="PF13585">
    <property type="entry name" value="CHU_C"/>
    <property type="match status" value="1"/>
</dbReference>
<comment type="caution">
    <text evidence="1">The sequence shown here is derived from an EMBL/GenBank/DDBJ whole genome shotgun (WGS) entry which is preliminary data.</text>
</comment>
<name>A0ABP7N0V1_9BACT</name>
<gene>
    <name evidence="1" type="ORF">GCM10022406_18330</name>
</gene>
<evidence type="ECO:0000313" key="1">
    <source>
        <dbReference type="EMBL" id="GAA3934107.1"/>
    </source>
</evidence>
<dbReference type="EMBL" id="BAABDH010000034">
    <property type="protein sequence ID" value="GAA3934107.1"/>
    <property type="molecule type" value="Genomic_DNA"/>
</dbReference>
<protein>
    <recommendedName>
        <fullName evidence="3">Gliding motility-associated C-terminal domain-containing protein</fullName>
    </recommendedName>
</protein>
<proteinExistence type="predicted"/>
<keyword evidence="2" id="KW-1185">Reference proteome</keyword>
<organism evidence="1 2">
    <name type="scientific">Hymenobacter algoricola</name>
    <dbReference type="NCBI Taxonomy" id="486267"/>
    <lineage>
        <taxon>Bacteria</taxon>
        <taxon>Pseudomonadati</taxon>
        <taxon>Bacteroidota</taxon>
        <taxon>Cytophagia</taxon>
        <taxon>Cytophagales</taxon>
        <taxon>Hymenobacteraceae</taxon>
        <taxon>Hymenobacter</taxon>
    </lineage>
</organism>
<accession>A0ABP7N0V1</accession>
<dbReference type="Proteomes" id="UP001499909">
    <property type="component" value="Unassembled WGS sequence"/>
</dbReference>